<dbReference type="InterPro" id="IPR000257">
    <property type="entry name" value="Uroporphyrinogen_deCOase"/>
</dbReference>
<dbReference type="EMBL" id="AFZX01000058">
    <property type="protein sequence ID" value="EHL06980.1"/>
    <property type="molecule type" value="Genomic_DNA"/>
</dbReference>
<dbReference type="InterPro" id="IPR052024">
    <property type="entry name" value="Methanogen_methyltrans"/>
</dbReference>
<dbReference type="HOGENOM" id="CLU_059388_0_0_9"/>
<evidence type="ECO:0000259" key="1">
    <source>
        <dbReference type="Pfam" id="PF01208"/>
    </source>
</evidence>
<organism evidence="2 3">
    <name type="scientific">Desulfitobacterium hafniense DP7</name>
    <dbReference type="NCBI Taxonomy" id="537010"/>
    <lineage>
        <taxon>Bacteria</taxon>
        <taxon>Bacillati</taxon>
        <taxon>Bacillota</taxon>
        <taxon>Clostridia</taxon>
        <taxon>Eubacteriales</taxon>
        <taxon>Desulfitobacteriaceae</taxon>
        <taxon>Desulfitobacterium</taxon>
    </lineage>
</organism>
<dbReference type="AlphaFoldDB" id="G9XN52"/>
<dbReference type="Pfam" id="PF01208">
    <property type="entry name" value="URO-D"/>
    <property type="match status" value="1"/>
</dbReference>
<sequence length="427" mass="48009">MLSSKRKRLSIKRLFFILVIIEQPFLKGGPMASATTIMNSESLYQERLTRYLTAMAGKKPDKVPIRLQLSEFMAKYAGLELQEVYYDLDKNIEAADKILADFDVDVIMGGPSLWWGTLHDAVGAKYLKFAGRQLAPNQQFQFVEKEYMVAEDYDAFIANPTQWILESFLPRIHSEFSEPGSFRANLALIKGAAGMVMVNERNKQAVAHWAKDYGMPLGVSGMVKAPFDTLGDTLRGLKGIMKDLRKRPEKILSALEVLVPHNIYYGLATSEGERLLPVFLPLHRGSYPFLNPHEWDTFYWPPLKKVIEGLWAQGKRTMFYAEGNWNPYLERISELPAASIVFHVDQTDIAKAKGVLGHKFCISGNVPNSLMAYGSPAQVSDYVKGLLHDYAADGGFIMDTAGIMQTDVKVENVIALIETTRQYGVYT</sequence>
<gene>
    <name evidence="2" type="ORF">HMPREF0322_02393</name>
</gene>
<dbReference type="Gene3D" id="3.20.20.210">
    <property type="match status" value="1"/>
</dbReference>
<protein>
    <recommendedName>
        <fullName evidence="1">Uroporphyrinogen decarboxylase (URO-D) domain-containing protein</fullName>
    </recommendedName>
</protein>
<proteinExistence type="predicted"/>
<evidence type="ECO:0000313" key="2">
    <source>
        <dbReference type="EMBL" id="EHL06980.1"/>
    </source>
</evidence>
<dbReference type="InterPro" id="IPR038071">
    <property type="entry name" value="UROD/MetE-like_sf"/>
</dbReference>
<dbReference type="Proteomes" id="UP000004416">
    <property type="component" value="Unassembled WGS sequence"/>
</dbReference>
<name>G9XN52_DESHA</name>
<dbReference type="GO" id="GO:0006779">
    <property type="term" value="P:porphyrin-containing compound biosynthetic process"/>
    <property type="evidence" value="ECO:0007669"/>
    <property type="project" value="InterPro"/>
</dbReference>
<accession>G9XN52</accession>
<dbReference type="CDD" id="cd03308">
    <property type="entry name" value="CmuA_CmuC_like"/>
    <property type="match status" value="1"/>
</dbReference>
<reference evidence="2 3" key="1">
    <citation type="submission" date="2011-08" db="EMBL/GenBank/DDBJ databases">
        <authorList>
            <person name="Weinstock G."/>
            <person name="Sodergren E."/>
            <person name="Clifton S."/>
            <person name="Fulton L."/>
            <person name="Fulton B."/>
            <person name="Courtney L."/>
            <person name="Fronick C."/>
            <person name="Harrison M."/>
            <person name="Strong C."/>
            <person name="Farmer C."/>
            <person name="Delahaunty K."/>
            <person name="Markovic C."/>
            <person name="Hall O."/>
            <person name="Minx P."/>
            <person name="Tomlinson C."/>
            <person name="Mitreva M."/>
            <person name="Hou S."/>
            <person name="Chen J."/>
            <person name="Wollam A."/>
            <person name="Pepin K.H."/>
            <person name="Johnson M."/>
            <person name="Bhonagiri V."/>
            <person name="Zhang X."/>
            <person name="Suruliraj S."/>
            <person name="Warren W."/>
            <person name="Chinwalla A."/>
            <person name="Mardis E.R."/>
            <person name="Wilson R.K."/>
        </authorList>
    </citation>
    <scope>NUCLEOTIDE SEQUENCE [LARGE SCALE GENOMIC DNA]</scope>
    <source>
        <strain evidence="2 3">DP7</strain>
    </source>
</reference>
<dbReference type="PANTHER" id="PTHR47099">
    <property type="entry name" value="METHYLCOBAMIDE:COM METHYLTRANSFERASE MTBA"/>
    <property type="match status" value="1"/>
</dbReference>
<dbReference type="GO" id="GO:0004853">
    <property type="term" value="F:uroporphyrinogen decarboxylase activity"/>
    <property type="evidence" value="ECO:0007669"/>
    <property type="project" value="InterPro"/>
</dbReference>
<dbReference type="PATRIC" id="fig|537010.4.peg.2245"/>
<dbReference type="SUPFAM" id="SSF51726">
    <property type="entry name" value="UROD/MetE-like"/>
    <property type="match status" value="1"/>
</dbReference>
<feature type="domain" description="Uroporphyrinogen decarboxylase (URO-D)" evidence="1">
    <location>
        <begin position="205"/>
        <end position="423"/>
    </location>
</feature>
<comment type="caution">
    <text evidence="2">The sequence shown here is derived from an EMBL/GenBank/DDBJ whole genome shotgun (WGS) entry which is preliminary data.</text>
</comment>
<evidence type="ECO:0000313" key="3">
    <source>
        <dbReference type="Proteomes" id="UP000004416"/>
    </source>
</evidence>
<dbReference type="PANTHER" id="PTHR47099:SF1">
    <property type="entry name" value="METHYLCOBAMIDE:COM METHYLTRANSFERASE MTBA"/>
    <property type="match status" value="1"/>
</dbReference>